<dbReference type="AlphaFoldDB" id="A0A9P6LA11"/>
<proteinExistence type="predicted"/>
<reference evidence="2" key="2">
    <citation type="submission" date="2020-11" db="EMBL/GenBank/DDBJ databases">
        <authorList>
            <consortium name="DOE Joint Genome Institute"/>
            <person name="Kuo A."/>
            <person name="Miyauchi S."/>
            <person name="Kiss E."/>
            <person name="Drula E."/>
            <person name="Kohler A."/>
            <person name="Sanchez-Garcia M."/>
            <person name="Andreopoulos B."/>
            <person name="Barry K.W."/>
            <person name="Bonito G."/>
            <person name="Buee M."/>
            <person name="Carver A."/>
            <person name="Chen C."/>
            <person name="Cichocki N."/>
            <person name="Clum A."/>
            <person name="Culley D."/>
            <person name="Crous P.W."/>
            <person name="Fauchery L."/>
            <person name="Girlanda M."/>
            <person name="Hayes R."/>
            <person name="Keri Z."/>
            <person name="Labutti K."/>
            <person name="Lipzen A."/>
            <person name="Lombard V."/>
            <person name="Magnuson J."/>
            <person name="Maillard F."/>
            <person name="Morin E."/>
            <person name="Murat C."/>
            <person name="Nolan M."/>
            <person name="Ohm R."/>
            <person name="Pangilinan J."/>
            <person name="Pereira M."/>
            <person name="Perotto S."/>
            <person name="Peter M."/>
            <person name="Riley R."/>
            <person name="Sitrit Y."/>
            <person name="Stielow B."/>
            <person name="Szollosi G."/>
            <person name="Zifcakova L."/>
            <person name="Stursova M."/>
            <person name="Spatafora J.W."/>
            <person name="Tedersoo L."/>
            <person name="Vaario L.-M."/>
            <person name="Yamada A."/>
            <person name="Yan M."/>
            <person name="Wang P."/>
            <person name="Xu J."/>
            <person name="Bruns T."/>
            <person name="Baldrian P."/>
            <person name="Vilgalys R."/>
            <person name="Henrissat B."/>
            <person name="Grigoriev I.V."/>
            <person name="Hibbett D."/>
            <person name="Nagy L.G."/>
            <person name="Martin F.M."/>
        </authorList>
    </citation>
    <scope>NUCLEOTIDE SEQUENCE</scope>
    <source>
        <strain evidence="2">UH-Tt-Lm1</strain>
    </source>
</reference>
<dbReference type="EMBL" id="WIUZ02000003">
    <property type="protein sequence ID" value="KAF9789315.1"/>
    <property type="molecule type" value="Genomic_DNA"/>
</dbReference>
<comment type="caution">
    <text evidence="2">The sequence shown here is derived from an EMBL/GenBank/DDBJ whole genome shotgun (WGS) entry which is preliminary data.</text>
</comment>
<accession>A0A9P6LA11</accession>
<feature type="compositionally biased region" description="Acidic residues" evidence="1">
    <location>
        <begin position="65"/>
        <end position="116"/>
    </location>
</feature>
<feature type="region of interest" description="Disordered" evidence="1">
    <location>
        <begin position="18"/>
        <end position="116"/>
    </location>
</feature>
<name>A0A9P6LA11_9AGAM</name>
<evidence type="ECO:0000313" key="3">
    <source>
        <dbReference type="Proteomes" id="UP000736335"/>
    </source>
</evidence>
<dbReference type="Proteomes" id="UP000736335">
    <property type="component" value="Unassembled WGS sequence"/>
</dbReference>
<gene>
    <name evidence="2" type="ORF">BJ322DRAFT_1018002</name>
</gene>
<keyword evidence="3" id="KW-1185">Reference proteome</keyword>
<protein>
    <submittedName>
        <fullName evidence="2">Uncharacterized protein</fullName>
    </submittedName>
</protein>
<reference evidence="2" key="1">
    <citation type="journal article" date="2020" name="Nat. Commun.">
        <title>Large-scale genome sequencing of mycorrhizal fungi provides insights into the early evolution of symbiotic traits.</title>
        <authorList>
            <person name="Miyauchi S."/>
            <person name="Kiss E."/>
            <person name="Kuo A."/>
            <person name="Drula E."/>
            <person name="Kohler A."/>
            <person name="Sanchez-Garcia M."/>
            <person name="Morin E."/>
            <person name="Andreopoulos B."/>
            <person name="Barry K.W."/>
            <person name="Bonito G."/>
            <person name="Buee M."/>
            <person name="Carver A."/>
            <person name="Chen C."/>
            <person name="Cichocki N."/>
            <person name="Clum A."/>
            <person name="Culley D."/>
            <person name="Crous P.W."/>
            <person name="Fauchery L."/>
            <person name="Girlanda M."/>
            <person name="Hayes R.D."/>
            <person name="Keri Z."/>
            <person name="LaButti K."/>
            <person name="Lipzen A."/>
            <person name="Lombard V."/>
            <person name="Magnuson J."/>
            <person name="Maillard F."/>
            <person name="Murat C."/>
            <person name="Nolan M."/>
            <person name="Ohm R.A."/>
            <person name="Pangilinan J."/>
            <person name="Pereira M.F."/>
            <person name="Perotto S."/>
            <person name="Peter M."/>
            <person name="Pfister S."/>
            <person name="Riley R."/>
            <person name="Sitrit Y."/>
            <person name="Stielow J.B."/>
            <person name="Szollosi G."/>
            <person name="Zifcakova L."/>
            <person name="Stursova M."/>
            <person name="Spatafora J.W."/>
            <person name="Tedersoo L."/>
            <person name="Vaario L.M."/>
            <person name="Yamada A."/>
            <person name="Yan M."/>
            <person name="Wang P."/>
            <person name="Xu J."/>
            <person name="Bruns T."/>
            <person name="Baldrian P."/>
            <person name="Vilgalys R."/>
            <person name="Dunand C."/>
            <person name="Henrissat B."/>
            <person name="Grigoriev I.V."/>
            <person name="Hibbett D."/>
            <person name="Nagy L.G."/>
            <person name="Martin F.M."/>
        </authorList>
    </citation>
    <scope>NUCLEOTIDE SEQUENCE</scope>
    <source>
        <strain evidence="2">UH-Tt-Lm1</strain>
    </source>
</reference>
<evidence type="ECO:0000256" key="1">
    <source>
        <dbReference type="SAM" id="MobiDB-lite"/>
    </source>
</evidence>
<evidence type="ECO:0000313" key="2">
    <source>
        <dbReference type="EMBL" id="KAF9789315.1"/>
    </source>
</evidence>
<organism evidence="2 3">
    <name type="scientific">Thelephora terrestris</name>
    <dbReference type="NCBI Taxonomy" id="56493"/>
    <lineage>
        <taxon>Eukaryota</taxon>
        <taxon>Fungi</taxon>
        <taxon>Dikarya</taxon>
        <taxon>Basidiomycota</taxon>
        <taxon>Agaricomycotina</taxon>
        <taxon>Agaricomycetes</taxon>
        <taxon>Thelephorales</taxon>
        <taxon>Thelephoraceae</taxon>
        <taxon>Thelephora</taxon>
    </lineage>
</organism>
<sequence length="116" mass="12796">MTHGEKIAEPCVVRYLGGGVGHLKRFPPADSDNEDAAAHNNDTIEVEPDEFIANRNSTEHNSSDEGYEGEEDYESEEDDRDNNEGEGDEDDGEDEEDEGVEDAADDVLDEETGNVY</sequence>